<keyword evidence="2" id="KW-0812">Transmembrane</keyword>
<dbReference type="NCBIfam" id="TIGR00369">
    <property type="entry name" value="unchar_dom_1"/>
    <property type="match status" value="1"/>
</dbReference>
<dbReference type="InterPro" id="IPR003736">
    <property type="entry name" value="PAAI_dom"/>
</dbReference>
<dbReference type="Gene3D" id="3.10.129.10">
    <property type="entry name" value="Hotdog Thioesterase"/>
    <property type="match status" value="1"/>
</dbReference>
<accession>A0ABQ4UWG1</accession>
<evidence type="ECO:0000313" key="4">
    <source>
        <dbReference type="EMBL" id="GJE75744.1"/>
    </source>
</evidence>
<protein>
    <recommendedName>
        <fullName evidence="3">Thioesterase domain-containing protein</fullName>
    </recommendedName>
</protein>
<evidence type="ECO:0000259" key="3">
    <source>
        <dbReference type="Pfam" id="PF03061"/>
    </source>
</evidence>
<keyword evidence="2" id="KW-0472">Membrane</keyword>
<comment type="caution">
    <text evidence="4">The sequence shown here is derived from an EMBL/GenBank/DDBJ whole genome shotgun (WGS) entry which is preliminary data.</text>
</comment>
<sequence length="143" mass="15154">MSTTAMTLEDTIAFLDRDFPQMNAGTRAYHLEAVGPLSARMRLDGGTQHLRPGGTVSGPAMMALADYALYAAILANIGPVALAVTTNLAFNFLRRPGPGSLVAECRLLKLGRRLAVGEVAIRSLGADEIVCHATGTYSIPPER</sequence>
<dbReference type="InterPro" id="IPR029069">
    <property type="entry name" value="HotDog_dom_sf"/>
</dbReference>
<feature type="transmembrane region" description="Helical" evidence="2">
    <location>
        <begin position="67"/>
        <end position="90"/>
    </location>
</feature>
<dbReference type="RefSeq" id="WP_238308002.1">
    <property type="nucleotide sequence ID" value="NZ_BPRE01000006.1"/>
</dbReference>
<reference evidence="4" key="1">
    <citation type="journal article" date="2021" name="Front. Microbiol.">
        <title>Comprehensive Comparative Genomics and Phenotyping of Methylobacterium Species.</title>
        <authorList>
            <person name="Alessa O."/>
            <person name="Ogura Y."/>
            <person name="Fujitani Y."/>
            <person name="Takami H."/>
            <person name="Hayashi T."/>
            <person name="Sahin N."/>
            <person name="Tani A."/>
        </authorList>
    </citation>
    <scope>NUCLEOTIDE SEQUENCE</scope>
    <source>
        <strain evidence="4">DSM 14458</strain>
    </source>
</reference>
<organism evidence="4 5">
    <name type="scientific">Methylorubrum suomiense</name>
    <dbReference type="NCBI Taxonomy" id="144191"/>
    <lineage>
        <taxon>Bacteria</taxon>
        <taxon>Pseudomonadati</taxon>
        <taxon>Pseudomonadota</taxon>
        <taxon>Alphaproteobacteria</taxon>
        <taxon>Hyphomicrobiales</taxon>
        <taxon>Methylobacteriaceae</taxon>
        <taxon>Methylorubrum</taxon>
    </lineage>
</organism>
<evidence type="ECO:0000313" key="5">
    <source>
        <dbReference type="Proteomes" id="UP001055093"/>
    </source>
</evidence>
<keyword evidence="5" id="KW-1185">Reference proteome</keyword>
<keyword evidence="2" id="KW-1133">Transmembrane helix</keyword>
<evidence type="ECO:0000256" key="2">
    <source>
        <dbReference type="SAM" id="Phobius"/>
    </source>
</evidence>
<feature type="domain" description="Thioesterase" evidence="3">
    <location>
        <begin position="53"/>
        <end position="124"/>
    </location>
</feature>
<dbReference type="SUPFAM" id="SSF54637">
    <property type="entry name" value="Thioesterase/thiol ester dehydrase-isomerase"/>
    <property type="match status" value="1"/>
</dbReference>
<name>A0ABQ4UWG1_9HYPH</name>
<dbReference type="Pfam" id="PF03061">
    <property type="entry name" value="4HBT"/>
    <property type="match status" value="1"/>
</dbReference>
<dbReference type="Proteomes" id="UP001055093">
    <property type="component" value="Unassembled WGS sequence"/>
</dbReference>
<reference evidence="4" key="2">
    <citation type="submission" date="2021-08" db="EMBL/GenBank/DDBJ databases">
        <authorList>
            <person name="Tani A."/>
            <person name="Ola A."/>
            <person name="Ogura Y."/>
            <person name="Katsura K."/>
            <person name="Hayashi T."/>
        </authorList>
    </citation>
    <scope>NUCLEOTIDE SEQUENCE</scope>
    <source>
        <strain evidence="4">DSM 14458</strain>
    </source>
</reference>
<keyword evidence="1" id="KW-0378">Hydrolase</keyword>
<evidence type="ECO:0000256" key="1">
    <source>
        <dbReference type="ARBA" id="ARBA00022801"/>
    </source>
</evidence>
<dbReference type="InterPro" id="IPR006683">
    <property type="entry name" value="Thioestr_dom"/>
</dbReference>
<proteinExistence type="predicted"/>
<gene>
    <name evidence="4" type="ORF">BGCPKDLD_2331</name>
</gene>
<dbReference type="EMBL" id="BPRE01000006">
    <property type="protein sequence ID" value="GJE75744.1"/>
    <property type="molecule type" value="Genomic_DNA"/>
</dbReference>
<dbReference type="CDD" id="cd03443">
    <property type="entry name" value="PaaI_thioesterase"/>
    <property type="match status" value="1"/>
</dbReference>